<feature type="non-terminal residue" evidence="3">
    <location>
        <position position="136"/>
    </location>
</feature>
<dbReference type="InterPro" id="IPR016159">
    <property type="entry name" value="Cullin_repeat-like_dom_sf"/>
</dbReference>
<evidence type="ECO:0000313" key="4">
    <source>
        <dbReference type="Proteomes" id="UP000023152"/>
    </source>
</evidence>
<dbReference type="Pfam" id="PF00888">
    <property type="entry name" value="Cullin"/>
    <property type="match status" value="1"/>
</dbReference>
<evidence type="ECO:0000256" key="1">
    <source>
        <dbReference type="ARBA" id="ARBA00006019"/>
    </source>
</evidence>
<dbReference type="GO" id="GO:0031625">
    <property type="term" value="F:ubiquitin protein ligase binding"/>
    <property type="evidence" value="ECO:0007669"/>
    <property type="project" value="InterPro"/>
</dbReference>
<evidence type="ECO:0000259" key="2">
    <source>
        <dbReference type="Pfam" id="PF00888"/>
    </source>
</evidence>
<dbReference type="OrthoDB" id="27073at2759"/>
<gene>
    <name evidence="3" type="ORF">RFI_33562</name>
</gene>
<dbReference type="PANTHER" id="PTHR11932">
    <property type="entry name" value="CULLIN"/>
    <property type="match status" value="1"/>
</dbReference>
<proteinExistence type="inferred from homology"/>
<dbReference type="AlphaFoldDB" id="X6LSY3"/>
<name>X6LSY3_RETFI</name>
<evidence type="ECO:0000313" key="3">
    <source>
        <dbReference type="EMBL" id="ETO03840.1"/>
    </source>
</evidence>
<dbReference type="SUPFAM" id="SSF74788">
    <property type="entry name" value="Cullin repeat-like"/>
    <property type="match status" value="1"/>
</dbReference>
<organism evidence="3 4">
    <name type="scientific">Reticulomyxa filosa</name>
    <dbReference type="NCBI Taxonomy" id="46433"/>
    <lineage>
        <taxon>Eukaryota</taxon>
        <taxon>Sar</taxon>
        <taxon>Rhizaria</taxon>
        <taxon>Retaria</taxon>
        <taxon>Foraminifera</taxon>
        <taxon>Monothalamids</taxon>
        <taxon>Reticulomyxidae</taxon>
        <taxon>Reticulomyxa</taxon>
    </lineage>
</organism>
<keyword evidence="4" id="KW-1185">Reference proteome</keyword>
<reference evidence="3 4" key="1">
    <citation type="journal article" date="2013" name="Curr. Biol.">
        <title>The Genome of the Foraminiferan Reticulomyxa filosa.</title>
        <authorList>
            <person name="Glockner G."/>
            <person name="Hulsmann N."/>
            <person name="Schleicher M."/>
            <person name="Noegel A.A."/>
            <person name="Eichinger L."/>
            <person name="Gallinger C."/>
            <person name="Pawlowski J."/>
            <person name="Sierra R."/>
            <person name="Euteneuer U."/>
            <person name="Pillet L."/>
            <person name="Moustafa A."/>
            <person name="Platzer M."/>
            <person name="Groth M."/>
            <person name="Szafranski K."/>
            <person name="Schliwa M."/>
        </authorList>
    </citation>
    <scope>NUCLEOTIDE SEQUENCE [LARGE SCALE GENOMIC DNA]</scope>
</reference>
<dbReference type="InterPro" id="IPR045093">
    <property type="entry name" value="Cullin"/>
</dbReference>
<dbReference type="InterPro" id="IPR001373">
    <property type="entry name" value="Cullin_N"/>
</dbReference>
<protein>
    <recommendedName>
        <fullName evidence="2">Cullin N-terminal domain-containing protein</fullName>
    </recommendedName>
</protein>
<dbReference type="EMBL" id="ASPP01031687">
    <property type="protein sequence ID" value="ETO03840.1"/>
    <property type="molecule type" value="Genomic_DNA"/>
</dbReference>
<dbReference type="Gene3D" id="1.20.1310.10">
    <property type="entry name" value="Cullin Repeats"/>
    <property type="match status" value="1"/>
</dbReference>
<dbReference type="GO" id="GO:0006511">
    <property type="term" value="P:ubiquitin-dependent protein catabolic process"/>
    <property type="evidence" value="ECO:0007669"/>
    <property type="project" value="InterPro"/>
</dbReference>
<comment type="similarity">
    <text evidence="1">Belongs to the cullin family.</text>
</comment>
<feature type="domain" description="Cullin N-terminal" evidence="2">
    <location>
        <begin position="1"/>
        <end position="136"/>
    </location>
</feature>
<accession>X6LSY3</accession>
<feature type="non-terminal residue" evidence="3">
    <location>
        <position position="1"/>
    </location>
</feature>
<comment type="caution">
    <text evidence="3">The sequence shown here is derived from an EMBL/GenBank/DDBJ whole genome shotgun (WGS) entry which is preliminary data.</text>
</comment>
<sequence length="136" mass="15831">AERVINEEQEREAAYLHYSTHEELLKTLYSTLLIKPQKQLIEQERTGVNAMVASRAIEDLNRLYYLYSLTPAHLTPIAKIVCKRMQYEGDQLLDKCLEEKRLDQLVPELVAIYGLHESIISNCFKNHPDFNKALKN</sequence>
<dbReference type="Proteomes" id="UP000023152">
    <property type="component" value="Unassembled WGS sequence"/>
</dbReference>